<feature type="transmembrane region" description="Helical" evidence="8">
    <location>
        <begin position="49"/>
        <end position="70"/>
    </location>
</feature>
<evidence type="ECO:0000256" key="5">
    <source>
        <dbReference type="ARBA" id="ARBA00022989"/>
    </source>
</evidence>
<dbReference type="Gene3D" id="1.20.1720.10">
    <property type="entry name" value="Multidrug resistance protein D"/>
    <property type="match status" value="1"/>
</dbReference>
<dbReference type="InterPro" id="IPR011701">
    <property type="entry name" value="MFS"/>
</dbReference>
<feature type="transmembrane region" description="Helical" evidence="8">
    <location>
        <begin position="360"/>
        <end position="379"/>
    </location>
</feature>
<dbReference type="PROSITE" id="PS50850">
    <property type="entry name" value="MFS"/>
    <property type="match status" value="1"/>
</dbReference>
<dbReference type="Pfam" id="PF07690">
    <property type="entry name" value="MFS_1"/>
    <property type="match status" value="1"/>
</dbReference>
<keyword evidence="11" id="KW-1185">Reference proteome</keyword>
<evidence type="ECO:0000256" key="7">
    <source>
        <dbReference type="SAM" id="MobiDB-lite"/>
    </source>
</evidence>
<feature type="transmembrane region" description="Helical" evidence="8">
    <location>
        <begin position="441"/>
        <end position="459"/>
    </location>
</feature>
<feature type="transmembrane region" description="Helical" evidence="8">
    <location>
        <begin position="106"/>
        <end position="129"/>
    </location>
</feature>
<evidence type="ECO:0000259" key="9">
    <source>
        <dbReference type="PROSITE" id="PS50850"/>
    </source>
</evidence>
<evidence type="ECO:0000256" key="6">
    <source>
        <dbReference type="ARBA" id="ARBA00023136"/>
    </source>
</evidence>
<feature type="transmembrane region" description="Helical" evidence="8">
    <location>
        <begin position="307"/>
        <end position="324"/>
    </location>
</feature>
<proteinExistence type="predicted"/>
<accession>A0ABV9E8M0</accession>
<dbReference type="Gene3D" id="1.20.1250.20">
    <property type="entry name" value="MFS general substrate transporter like domains"/>
    <property type="match status" value="1"/>
</dbReference>
<feature type="transmembrane region" description="Helical" evidence="8">
    <location>
        <begin position="228"/>
        <end position="249"/>
    </location>
</feature>
<feature type="compositionally biased region" description="Low complexity" evidence="7">
    <location>
        <begin position="472"/>
        <end position="492"/>
    </location>
</feature>
<feature type="transmembrane region" description="Helical" evidence="8">
    <location>
        <begin position="169"/>
        <end position="189"/>
    </location>
</feature>
<feature type="region of interest" description="Disordered" evidence="7">
    <location>
        <begin position="464"/>
        <end position="492"/>
    </location>
</feature>
<keyword evidence="3" id="KW-1003">Cell membrane</keyword>
<evidence type="ECO:0000313" key="10">
    <source>
        <dbReference type="EMBL" id="MFC4585866.1"/>
    </source>
</evidence>
<keyword evidence="6 8" id="KW-0472">Membrane</keyword>
<feature type="transmembrane region" description="Helical" evidence="8">
    <location>
        <begin position="82"/>
        <end position="100"/>
    </location>
</feature>
<dbReference type="SUPFAM" id="SSF103473">
    <property type="entry name" value="MFS general substrate transporter"/>
    <property type="match status" value="1"/>
</dbReference>
<evidence type="ECO:0000256" key="8">
    <source>
        <dbReference type="SAM" id="Phobius"/>
    </source>
</evidence>
<feature type="transmembrane region" description="Helical" evidence="8">
    <location>
        <begin position="400"/>
        <end position="421"/>
    </location>
</feature>
<keyword evidence="4 8" id="KW-0812">Transmembrane</keyword>
<feature type="transmembrane region" description="Helical" evidence="8">
    <location>
        <begin position="141"/>
        <end position="163"/>
    </location>
</feature>
<reference evidence="11" key="1">
    <citation type="journal article" date="2019" name="Int. J. Syst. Evol. Microbiol.">
        <title>The Global Catalogue of Microorganisms (GCM) 10K type strain sequencing project: providing services to taxonomists for standard genome sequencing and annotation.</title>
        <authorList>
            <consortium name="The Broad Institute Genomics Platform"/>
            <consortium name="The Broad Institute Genome Sequencing Center for Infectious Disease"/>
            <person name="Wu L."/>
            <person name="Ma J."/>
        </authorList>
    </citation>
    <scope>NUCLEOTIDE SEQUENCE [LARGE SCALE GENOMIC DNA]</scope>
    <source>
        <strain evidence="11">CCUG 49560</strain>
    </source>
</reference>
<dbReference type="Proteomes" id="UP001595891">
    <property type="component" value="Unassembled WGS sequence"/>
</dbReference>
<dbReference type="RefSeq" id="WP_262841151.1">
    <property type="nucleotide sequence ID" value="NZ_JANZYP010000004.1"/>
</dbReference>
<feature type="transmembrane region" description="Helical" evidence="8">
    <location>
        <begin position="270"/>
        <end position="295"/>
    </location>
</feature>
<evidence type="ECO:0000256" key="4">
    <source>
        <dbReference type="ARBA" id="ARBA00022692"/>
    </source>
</evidence>
<comment type="subcellular location">
    <subcellularLocation>
        <location evidence="1">Cell membrane</location>
        <topology evidence="1">Multi-pass membrane protein</topology>
    </subcellularLocation>
</comment>
<organism evidence="10 11">
    <name type="scientific">Sphaerisporangium corydalis</name>
    <dbReference type="NCBI Taxonomy" id="1441875"/>
    <lineage>
        <taxon>Bacteria</taxon>
        <taxon>Bacillati</taxon>
        <taxon>Actinomycetota</taxon>
        <taxon>Actinomycetes</taxon>
        <taxon>Streptosporangiales</taxon>
        <taxon>Streptosporangiaceae</taxon>
        <taxon>Sphaerisporangium</taxon>
    </lineage>
</organism>
<sequence length="492" mass="50044">MSTVSVRMDGRAWGVLLVLCGAIFLEGIDVAMLNVALPAIRADLGLSTGTLSGVVSLYVLGYGGFMLLGGRAADLFGRRRMFLLWLTVFLVFSGLGGFATEGWMLLVARFATGVAAAFMAPAGLALLTATFPDGPGRTKALGVYAGTAAGGFSLGLVAGGLLASLGWRWVFFAPVILSGTILLAAVPLLRDPGALDRPAGGFDLAGAFTITGAMLLLVYGVVRLDHPGAGWAGTAGAIAAGLALLAAFVQIERRSPHPLVRLGVLRSGPLVRANLGALLFLGSFAGFQFLLTLYLQELRGWSPLQTGLAMLVIGVDTVLAPTLTPRLVNRFGNGRVLFGGLVLAVVAYTLFLPVTLDWTYAAMLPTMALLGLAFSLAYGPLTMAATEGVDESEHGLAGGLLYTAIQFGTALGLSAVTAVTASASGAGGTPEERLGALQPGLAVPLAAAALGAVVTAFGLRAGTSPAAPPEPALSLEPALSPEPASAPTETTA</sequence>
<evidence type="ECO:0000256" key="1">
    <source>
        <dbReference type="ARBA" id="ARBA00004651"/>
    </source>
</evidence>
<dbReference type="InterPro" id="IPR036259">
    <property type="entry name" value="MFS_trans_sf"/>
</dbReference>
<feature type="domain" description="Major facilitator superfamily (MFS) profile" evidence="9">
    <location>
        <begin position="15"/>
        <end position="464"/>
    </location>
</feature>
<feature type="transmembrane region" description="Helical" evidence="8">
    <location>
        <begin position="201"/>
        <end position="222"/>
    </location>
</feature>
<name>A0ABV9E8M0_9ACTN</name>
<dbReference type="PANTHER" id="PTHR42718:SF46">
    <property type="entry name" value="BLR6921 PROTEIN"/>
    <property type="match status" value="1"/>
</dbReference>
<evidence type="ECO:0000256" key="2">
    <source>
        <dbReference type="ARBA" id="ARBA00022448"/>
    </source>
</evidence>
<feature type="transmembrane region" description="Helical" evidence="8">
    <location>
        <begin position="12"/>
        <end position="37"/>
    </location>
</feature>
<dbReference type="PANTHER" id="PTHR42718">
    <property type="entry name" value="MAJOR FACILITATOR SUPERFAMILY MULTIDRUG TRANSPORTER MFSC"/>
    <property type="match status" value="1"/>
</dbReference>
<evidence type="ECO:0000256" key="3">
    <source>
        <dbReference type="ARBA" id="ARBA00022475"/>
    </source>
</evidence>
<dbReference type="EMBL" id="JBHSFN010000003">
    <property type="protein sequence ID" value="MFC4585866.1"/>
    <property type="molecule type" value="Genomic_DNA"/>
</dbReference>
<comment type="caution">
    <text evidence="10">The sequence shown here is derived from an EMBL/GenBank/DDBJ whole genome shotgun (WGS) entry which is preliminary data.</text>
</comment>
<evidence type="ECO:0000313" key="11">
    <source>
        <dbReference type="Proteomes" id="UP001595891"/>
    </source>
</evidence>
<keyword evidence="2" id="KW-0813">Transport</keyword>
<protein>
    <submittedName>
        <fullName evidence="10">MFS transporter</fullName>
    </submittedName>
</protein>
<dbReference type="CDD" id="cd17321">
    <property type="entry name" value="MFS_MMR_MDR_like"/>
    <property type="match status" value="1"/>
</dbReference>
<dbReference type="InterPro" id="IPR020846">
    <property type="entry name" value="MFS_dom"/>
</dbReference>
<keyword evidence="5 8" id="KW-1133">Transmembrane helix</keyword>
<gene>
    <name evidence="10" type="ORF">ACFO8L_07275</name>
</gene>
<feature type="transmembrane region" description="Helical" evidence="8">
    <location>
        <begin position="336"/>
        <end position="354"/>
    </location>
</feature>